<feature type="region of interest" description="Disordered" evidence="1">
    <location>
        <begin position="161"/>
        <end position="185"/>
    </location>
</feature>
<dbReference type="InterPro" id="IPR044852">
    <property type="entry name" value="WBP2-like"/>
</dbReference>
<comment type="caution">
    <text evidence="2">The sequence shown here is derived from an EMBL/GenBank/DDBJ whole genome shotgun (WGS) entry which is preliminary data.</text>
</comment>
<evidence type="ECO:0000256" key="1">
    <source>
        <dbReference type="SAM" id="MobiDB-lite"/>
    </source>
</evidence>
<dbReference type="SUPFAM" id="SSF50729">
    <property type="entry name" value="PH domain-like"/>
    <property type="match status" value="1"/>
</dbReference>
<dbReference type="AlphaFoldDB" id="A0A9P3CR36"/>
<dbReference type="EMBL" id="BOLY01000005">
    <property type="protein sequence ID" value="GIZ45080.1"/>
    <property type="molecule type" value="Genomic_DNA"/>
</dbReference>
<dbReference type="OrthoDB" id="1259151at2759"/>
<evidence type="ECO:0000313" key="2">
    <source>
        <dbReference type="EMBL" id="GIZ45080.1"/>
    </source>
</evidence>
<feature type="region of interest" description="Disordered" evidence="1">
    <location>
        <begin position="220"/>
        <end position="269"/>
    </location>
</feature>
<protein>
    <recommendedName>
        <fullName evidence="4">WW domain-binding protein</fullName>
    </recommendedName>
</protein>
<organism evidence="2 3">
    <name type="scientific">Cercospora kikuchii</name>
    <dbReference type="NCBI Taxonomy" id="84275"/>
    <lineage>
        <taxon>Eukaryota</taxon>
        <taxon>Fungi</taxon>
        <taxon>Dikarya</taxon>
        <taxon>Ascomycota</taxon>
        <taxon>Pezizomycotina</taxon>
        <taxon>Dothideomycetes</taxon>
        <taxon>Dothideomycetidae</taxon>
        <taxon>Mycosphaerellales</taxon>
        <taxon>Mycosphaerellaceae</taxon>
        <taxon>Cercospora</taxon>
    </lineage>
</organism>
<gene>
    <name evidence="2" type="ORF">CKM354_000826300</name>
</gene>
<evidence type="ECO:0008006" key="4">
    <source>
        <dbReference type="Google" id="ProtNLM"/>
    </source>
</evidence>
<sequence length="269" mass="29631">MPTEHRPSKRRAVNKYVRSWVMTSTDPNKPFTPLPGEQLVHTTPKRVQLSIETPKHYPGKQQKPYSLTHSNGQIFLTNSRVIYLPDKPTADFKSFASPILSLHDSHVTMPWFGANGWQALVQPVPGGGIPIPSTGVLELNLKFNDNGAFDFHTHYERMRERLQQAAETQRESGGAGTSRSAINGGVDVSTVPLEDLPAYSEQSDAPLMAPTAMGIAQSPVLQQQRDIGVQMGHGSDTNPPNEPPPGYEEAQMATLRDEAEWAAERERGS</sequence>
<evidence type="ECO:0000313" key="3">
    <source>
        <dbReference type="Proteomes" id="UP000825890"/>
    </source>
</evidence>
<feature type="compositionally biased region" description="Basic and acidic residues" evidence="1">
    <location>
        <begin position="255"/>
        <end position="269"/>
    </location>
</feature>
<dbReference type="PANTHER" id="PTHR31606:SF1">
    <property type="entry name" value="WW DOMAIN BINDING PROTEIN 2, ISOFORM E"/>
    <property type="match status" value="1"/>
</dbReference>
<dbReference type="PANTHER" id="PTHR31606">
    <property type="entry name" value="WW DOMAIN BINDING PROTEIN 2, ISOFORM E"/>
    <property type="match status" value="1"/>
</dbReference>
<dbReference type="GO" id="GO:0003713">
    <property type="term" value="F:transcription coactivator activity"/>
    <property type="evidence" value="ECO:0007669"/>
    <property type="project" value="InterPro"/>
</dbReference>
<accession>A0A9P3CR36</accession>
<reference evidence="2 3" key="1">
    <citation type="submission" date="2021-01" db="EMBL/GenBank/DDBJ databases">
        <title>Cercospora kikuchii MAFF 305040 whole genome shotgun sequence.</title>
        <authorList>
            <person name="Kashiwa T."/>
            <person name="Suzuki T."/>
        </authorList>
    </citation>
    <scope>NUCLEOTIDE SEQUENCE [LARGE SCALE GENOMIC DNA]</scope>
    <source>
        <strain evidence="2 3">MAFF 305040</strain>
    </source>
</reference>
<dbReference type="CDD" id="cd13214">
    <property type="entry name" value="PH-GRAM_WBP2"/>
    <property type="match status" value="1"/>
</dbReference>
<name>A0A9P3CR36_9PEZI</name>
<proteinExistence type="predicted"/>
<dbReference type="GeneID" id="68293838"/>
<dbReference type="GO" id="GO:0005634">
    <property type="term" value="C:nucleus"/>
    <property type="evidence" value="ECO:0007669"/>
    <property type="project" value="TreeGrafter"/>
</dbReference>
<dbReference type="Proteomes" id="UP000825890">
    <property type="component" value="Unassembled WGS sequence"/>
</dbReference>
<dbReference type="RefSeq" id="XP_044659567.1">
    <property type="nucleotide sequence ID" value="XM_044803632.1"/>
</dbReference>
<dbReference type="GO" id="GO:0031490">
    <property type="term" value="F:chromatin DNA binding"/>
    <property type="evidence" value="ECO:0007669"/>
    <property type="project" value="TreeGrafter"/>
</dbReference>
<keyword evidence="3" id="KW-1185">Reference proteome</keyword>